<dbReference type="KEGG" id="aagg:ETAA8_16970"/>
<name>A0A517Y8Q0_9BACT</name>
<evidence type="ECO:0000313" key="2">
    <source>
        <dbReference type="Proteomes" id="UP000315017"/>
    </source>
</evidence>
<dbReference type="RefSeq" id="WP_145087355.1">
    <property type="nucleotide sequence ID" value="NZ_CP036274.1"/>
</dbReference>
<proteinExistence type="predicted"/>
<dbReference type="OrthoDB" id="258334at2"/>
<gene>
    <name evidence="1" type="ORF">ETAA8_16970</name>
</gene>
<protein>
    <submittedName>
        <fullName evidence="1">Uncharacterized protein</fullName>
    </submittedName>
</protein>
<organism evidence="1 2">
    <name type="scientific">Anatilimnocola aggregata</name>
    <dbReference type="NCBI Taxonomy" id="2528021"/>
    <lineage>
        <taxon>Bacteria</taxon>
        <taxon>Pseudomonadati</taxon>
        <taxon>Planctomycetota</taxon>
        <taxon>Planctomycetia</taxon>
        <taxon>Pirellulales</taxon>
        <taxon>Pirellulaceae</taxon>
        <taxon>Anatilimnocola</taxon>
    </lineage>
</organism>
<keyword evidence="2" id="KW-1185">Reference proteome</keyword>
<accession>A0A517Y8Q0</accession>
<dbReference type="EMBL" id="CP036274">
    <property type="protein sequence ID" value="QDU26617.1"/>
    <property type="molecule type" value="Genomic_DNA"/>
</dbReference>
<dbReference type="Proteomes" id="UP000315017">
    <property type="component" value="Chromosome"/>
</dbReference>
<reference evidence="1 2" key="1">
    <citation type="submission" date="2019-02" db="EMBL/GenBank/DDBJ databases">
        <title>Deep-cultivation of Planctomycetes and their phenomic and genomic characterization uncovers novel biology.</title>
        <authorList>
            <person name="Wiegand S."/>
            <person name="Jogler M."/>
            <person name="Boedeker C."/>
            <person name="Pinto D."/>
            <person name="Vollmers J."/>
            <person name="Rivas-Marin E."/>
            <person name="Kohn T."/>
            <person name="Peeters S.H."/>
            <person name="Heuer A."/>
            <person name="Rast P."/>
            <person name="Oberbeckmann S."/>
            <person name="Bunk B."/>
            <person name="Jeske O."/>
            <person name="Meyerdierks A."/>
            <person name="Storesund J.E."/>
            <person name="Kallscheuer N."/>
            <person name="Luecker S."/>
            <person name="Lage O.M."/>
            <person name="Pohl T."/>
            <person name="Merkel B.J."/>
            <person name="Hornburger P."/>
            <person name="Mueller R.-W."/>
            <person name="Bruemmer F."/>
            <person name="Labrenz M."/>
            <person name="Spormann A.M."/>
            <person name="Op den Camp H."/>
            <person name="Overmann J."/>
            <person name="Amann R."/>
            <person name="Jetten M.S.M."/>
            <person name="Mascher T."/>
            <person name="Medema M.H."/>
            <person name="Devos D.P."/>
            <person name="Kaster A.-K."/>
            <person name="Ovreas L."/>
            <person name="Rohde M."/>
            <person name="Galperin M.Y."/>
            <person name="Jogler C."/>
        </authorList>
    </citation>
    <scope>NUCLEOTIDE SEQUENCE [LARGE SCALE GENOMIC DNA]</scope>
    <source>
        <strain evidence="1 2">ETA_A8</strain>
    </source>
</reference>
<sequence>MTIEQITFGPKNHFFGYIGHGLTIPWNASGRFIVALRTDFHDRMPTVGDIAEVVLIDSQKQNEVTVVDRTRAWNVQQGTMLYWNPSEAETQFFFNDVDPKSGLVFTVLYDVKSRRRVREYRFGNESIANGGVAPNGKYFAGINYGKISRSREVIAYPGALDGTVNGPANPTTDGLFRVDIENGERKLLVSYKQLSDLLLDNPKERARLGDPDKYPIYVHHTLWNRDSEWITFIVRGKGNKRPSAGCAVRVDGTGLRKIPFAGHPEWLEGSLFAMASKDHGAYNLYDVAAEKWAGQLGGPSVFPDTDDDNALSPDTKLYVGSYKQKPTECIYTIYYRGDGNYIRSPPVPTKVGGGVVRIDSAPRWNRTSDGLLVPGVISDGTLQLFELRLIK</sequence>
<dbReference type="AlphaFoldDB" id="A0A517Y8Q0"/>
<evidence type="ECO:0000313" key="1">
    <source>
        <dbReference type="EMBL" id="QDU26617.1"/>
    </source>
</evidence>